<feature type="region of interest" description="Disordered" evidence="1">
    <location>
        <begin position="600"/>
        <end position="711"/>
    </location>
</feature>
<organism evidence="2 3">
    <name type="scientific">Acrodontium crateriforme</name>
    <dbReference type="NCBI Taxonomy" id="150365"/>
    <lineage>
        <taxon>Eukaryota</taxon>
        <taxon>Fungi</taxon>
        <taxon>Dikarya</taxon>
        <taxon>Ascomycota</taxon>
        <taxon>Pezizomycotina</taxon>
        <taxon>Dothideomycetes</taxon>
        <taxon>Dothideomycetidae</taxon>
        <taxon>Mycosphaerellales</taxon>
        <taxon>Teratosphaeriaceae</taxon>
        <taxon>Acrodontium</taxon>
    </lineage>
</organism>
<feature type="compositionally biased region" description="Acidic residues" evidence="1">
    <location>
        <begin position="646"/>
        <end position="655"/>
    </location>
</feature>
<dbReference type="InterPro" id="IPR026705">
    <property type="entry name" value="Hid-1/Ecm30"/>
</dbReference>
<dbReference type="Pfam" id="PF12722">
    <property type="entry name" value="Hid1"/>
    <property type="match status" value="1"/>
</dbReference>
<dbReference type="GO" id="GO:0005797">
    <property type="term" value="C:Golgi medial cisterna"/>
    <property type="evidence" value="ECO:0007669"/>
    <property type="project" value="TreeGrafter"/>
</dbReference>
<keyword evidence="3" id="KW-1185">Reference proteome</keyword>
<accession>A0AAQ3M0J1</accession>
<dbReference type="GO" id="GO:0000138">
    <property type="term" value="C:Golgi trans cisterna"/>
    <property type="evidence" value="ECO:0007669"/>
    <property type="project" value="TreeGrafter"/>
</dbReference>
<feature type="compositionally biased region" description="Low complexity" evidence="1">
    <location>
        <begin position="760"/>
        <end position="782"/>
    </location>
</feature>
<evidence type="ECO:0000313" key="3">
    <source>
        <dbReference type="Proteomes" id="UP001303373"/>
    </source>
</evidence>
<reference evidence="2 3" key="1">
    <citation type="submission" date="2023-11" db="EMBL/GenBank/DDBJ databases">
        <title>An acidophilic fungus is an integral part of prey digestion in a carnivorous sundew plant.</title>
        <authorList>
            <person name="Tsai I.J."/>
        </authorList>
    </citation>
    <scope>NUCLEOTIDE SEQUENCE [LARGE SCALE GENOMIC DNA]</scope>
    <source>
        <strain evidence="2">169a</strain>
    </source>
</reference>
<evidence type="ECO:0000256" key="1">
    <source>
        <dbReference type="SAM" id="MobiDB-lite"/>
    </source>
</evidence>
<protein>
    <submittedName>
        <fullName evidence="2">Uncharacterized protein</fullName>
    </submittedName>
</protein>
<feature type="compositionally biased region" description="Polar residues" evidence="1">
    <location>
        <begin position="693"/>
        <end position="703"/>
    </location>
</feature>
<feature type="compositionally biased region" description="Basic and acidic residues" evidence="1">
    <location>
        <begin position="600"/>
        <end position="609"/>
    </location>
</feature>
<dbReference type="GO" id="GO:0016020">
    <property type="term" value="C:membrane"/>
    <property type="evidence" value="ECO:0007669"/>
    <property type="project" value="TreeGrafter"/>
</dbReference>
<dbReference type="AlphaFoldDB" id="A0AAQ3M0J1"/>
<proteinExistence type="predicted"/>
<dbReference type="PANTHER" id="PTHR21575">
    <property type="entry name" value="PROTEIN HID1"/>
    <property type="match status" value="1"/>
</dbReference>
<dbReference type="EMBL" id="CP138581">
    <property type="protein sequence ID" value="WPG98519.1"/>
    <property type="molecule type" value="Genomic_DNA"/>
</dbReference>
<gene>
    <name evidence="2" type="ORF">R9X50_00131000</name>
</gene>
<name>A0AAQ3M0J1_9PEZI</name>
<evidence type="ECO:0000313" key="2">
    <source>
        <dbReference type="EMBL" id="WPG98519.1"/>
    </source>
</evidence>
<dbReference type="PANTHER" id="PTHR21575:SF12">
    <property type="entry name" value="PROTEIN HID1"/>
    <property type="match status" value="1"/>
</dbReference>
<sequence>MGASESKLAFKEDVFRLAREDNIPADSSWWAQFYQLPESSDDVFALWSPNDVRSITLNGTDRPFPGGQVDPKKNLETLIYTCVARLKALQTRRCYPDVHHPIAPEILNCIRILTRLLPYIYESEHLNAWEERFFWQPRRPQQVYDTKHNRDGQYIDGLEPSKIIKQENGEQISTKEIGHPLGEELITILLDYMFFPSFTLPKRLNEKGEPELKVQYSIWVSGIGCRHSAGVTKENERNATEVVRLLLALCSKQLYVHPQSVADVDNKALTYITTQCDRQVSLSVVCSLLNTVLKYNPATWRVPINFAADGDVKMRLVNVSLQLLLVLVLYPAPQGETNAFRKAISRLHRVEDFQFIQQGMNLVLTQPISGMAAYLPGNQKIVPWAPELLVLFWELLQANKRFRSFIIETDRAHDFVVLVLYYAMDARQEPSKQGFVRMCVLILQTLSVESAFGMRLNKTFIGQESLPSVLRINNFHGTYADFLITSVHSLITTTKGRLESIYPALLAIILNIAPYVVELGRATSSKLMELFALLSSPPFLLEKESNHQLLGSLLQAMTAILEYHLKDNPRFVDVIVRGRQRFIALRDFTVEGALAELDRQAHARKDRASGNDSGVTTPARHPSIDSLRSPSTTLEHVPEHDAFAIGDDDDDEDGDNSQGASSSARMSSSMHDPTVPLQSRSMSEKARGKQPVGQGNFSRSAHGSRQSSVSSLPSLITTHTSHMQQFAATPEWLETWLPHLPLHTILTVIDNAIRQPIRPRAATAPSASPAIDAPNRPIEPTQTPLPQPSSPPKMQSFQWTSLSLGWYLSLMWGLIYASDIATNKGVNGIWTGTGIKIFNIASRSYDPISLRSPKGAVDAVGNTIVQRLGSFTFSGAGGANGAGQER</sequence>
<dbReference type="Proteomes" id="UP001303373">
    <property type="component" value="Chromosome 2"/>
</dbReference>
<feature type="compositionally biased region" description="Low complexity" evidence="1">
    <location>
        <begin position="660"/>
        <end position="670"/>
    </location>
</feature>
<feature type="region of interest" description="Disordered" evidence="1">
    <location>
        <begin position="760"/>
        <end position="794"/>
    </location>
</feature>